<protein>
    <recommendedName>
        <fullName evidence="4">DUF2878 domain-containing protein</fullName>
    </recommendedName>
</protein>
<accession>F9SN56</accession>
<evidence type="ECO:0000313" key="3">
    <source>
        <dbReference type="Proteomes" id="UP000002817"/>
    </source>
</evidence>
<proteinExistence type="predicted"/>
<feature type="transmembrane region" description="Helical" evidence="1">
    <location>
        <begin position="108"/>
        <end position="127"/>
    </location>
</feature>
<feature type="transmembrane region" description="Helical" evidence="1">
    <location>
        <begin position="133"/>
        <end position="159"/>
    </location>
</feature>
<dbReference type="Pfam" id="PF11086">
    <property type="entry name" value="DUF2878"/>
    <property type="match status" value="1"/>
</dbReference>
<dbReference type="InterPro" id="IPR021306">
    <property type="entry name" value="DUF2878"/>
</dbReference>
<keyword evidence="1" id="KW-0812">Transmembrane</keyword>
<dbReference type="PATRIC" id="fig|675816.5.peg.385"/>
<feature type="transmembrane region" description="Helical" evidence="1">
    <location>
        <begin position="58"/>
        <end position="77"/>
    </location>
</feature>
<name>F9SN56_VIBOR</name>
<evidence type="ECO:0000313" key="2">
    <source>
        <dbReference type="EMBL" id="EGU53720.1"/>
    </source>
</evidence>
<comment type="caution">
    <text evidence="2">The sequence shown here is derived from an EMBL/GenBank/DDBJ whole genome shotgun (WGS) entry which is preliminary data.</text>
</comment>
<keyword evidence="1" id="KW-1133">Transmembrane helix</keyword>
<gene>
    <name evidence="2" type="ORF">VIOR3934_03167</name>
</gene>
<dbReference type="Proteomes" id="UP000002817">
    <property type="component" value="Unassembled WGS sequence"/>
</dbReference>
<dbReference type="AlphaFoldDB" id="F9SN56"/>
<keyword evidence="1" id="KW-0472">Membrane</keyword>
<feature type="transmembrane region" description="Helical" evidence="1">
    <location>
        <begin position="33"/>
        <end position="51"/>
    </location>
</feature>
<evidence type="ECO:0008006" key="4">
    <source>
        <dbReference type="Google" id="ProtNLM"/>
    </source>
</evidence>
<organism evidence="2 3">
    <name type="scientific">Vibrio orientalis CIP 102891 = ATCC 33934</name>
    <dbReference type="NCBI Taxonomy" id="675816"/>
    <lineage>
        <taxon>Bacteria</taxon>
        <taxon>Pseudomonadati</taxon>
        <taxon>Pseudomonadota</taxon>
        <taxon>Gammaproteobacteria</taxon>
        <taxon>Vibrionales</taxon>
        <taxon>Vibrionaceae</taxon>
        <taxon>Vibrio</taxon>
        <taxon>Vibrio oreintalis group</taxon>
    </lineage>
</organism>
<feature type="transmembrane region" description="Helical" evidence="1">
    <location>
        <begin position="83"/>
        <end position="101"/>
    </location>
</feature>
<sequence length="177" mass="19777">MKAIAMKRLLLISTWFQLLWFLAVIGREQWQYLTLALVITTLLLSLMNKSLEWKKLGAILVIGMLLDYFNIAIGWFVFDQAGIPLWLTALWAIFAWYAYFLYPILNQYPAPVVLTVGGIAGSLSYVAGSKLGAVSFGLSLSATGLILFFEWVIVMAVILKVYGYESNTDDGLFGTSK</sequence>
<reference evidence="2 3" key="1">
    <citation type="journal article" date="2012" name="Int. J. Syst. Evol. Microbiol.">
        <title>Vibrio caribbeanicus sp. nov., isolated from the marine sponge Scleritoderma cyanea.</title>
        <authorList>
            <person name="Hoffmann M."/>
            <person name="Monday S.R."/>
            <person name="Allard M.W."/>
            <person name="Strain E.A."/>
            <person name="Whittaker P."/>
            <person name="Naum M."/>
            <person name="McCarthy P.J."/>
            <person name="Lopez J.V."/>
            <person name="Fischer M."/>
            <person name="Brown E.W."/>
        </authorList>
    </citation>
    <scope>NUCLEOTIDE SEQUENCE [LARGE SCALE GENOMIC DNA]</scope>
    <source>
        <strain evidence="3">CIP 102891 / ATCC 33934</strain>
    </source>
</reference>
<evidence type="ECO:0000256" key="1">
    <source>
        <dbReference type="SAM" id="Phobius"/>
    </source>
</evidence>
<dbReference type="EMBL" id="AFWH01000002">
    <property type="protein sequence ID" value="EGU53720.1"/>
    <property type="molecule type" value="Genomic_DNA"/>
</dbReference>